<evidence type="ECO:0000256" key="2">
    <source>
        <dbReference type="ARBA" id="ARBA00022692"/>
    </source>
</evidence>
<dbReference type="PANTHER" id="PTHR11730">
    <property type="entry name" value="AMMONIUM TRANSPORTER"/>
    <property type="match status" value="1"/>
</dbReference>
<feature type="transmembrane region" description="Helical" evidence="5">
    <location>
        <begin position="35"/>
        <end position="56"/>
    </location>
</feature>
<keyword evidence="4 5" id="KW-0472">Membrane</keyword>
<organism evidence="7 8">
    <name type="scientific">Mycobacterium kansasii</name>
    <dbReference type="NCBI Taxonomy" id="1768"/>
    <lineage>
        <taxon>Bacteria</taxon>
        <taxon>Bacillati</taxon>
        <taxon>Actinomycetota</taxon>
        <taxon>Actinomycetes</taxon>
        <taxon>Mycobacteriales</taxon>
        <taxon>Mycobacteriaceae</taxon>
        <taxon>Mycobacterium</taxon>
    </lineage>
</organism>
<dbReference type="Pfam" id="PF00909">
    <property type="entry name" value="Ammonium_transp"/>
    <property type="match status" value="1"/>
</dbReference>
<dbReference type="Proteomes" id="UP000188532">
    <property type="component" value="Unassembled WGS sequence"/>
</dbReference>
<dbReference type="InterPro" id="IPR024041">
    <property type="entry name" value="NH4_transpt_AmtB-like_dom"/>
</dbReference>
<dbReference type="GO" id="GO:0097272">
    <property type="term" value="P:ammonium homeostasis"/>
    <property type="evidence" value="ECO:0007669"/>
    <property type="project" value="TreeGrafter"/>
</dbReference>
<dbReference type="GO" id="GO:0016020">
    <property type="term" value="C:membrane"/>
    <property type="evidence" value="ECO:0007669"/>
    <property type="project" value="UniProtKB-SubCell"/>
</dbReference>
<protein>
    <submittedName>
        <fullName evidence="7">Ammonium Transporter family protein</fullName>
    </submittedName>
</protein>
<feature type="domain" description="Ammonium transporter AmtB-like" evidence="6">
    <location>
        <begin position="2"/>
        <end position="83"/>
    </location>
</feature>
<evidence type="ECO:0000256" key="1">
    <source>
        <dbReference type="ARBA" id="ARBA00004141"/>
    </source>
</evidence>
<reference evidence="7 8" key="1">
    <citation type="submission" date="2017-02" db="EMBL/GenBank/DDBJ databases">
        <title>Complete genome sequences of Mycobacterium kansasii strains isolated from rhesus macaques.</title>
        <authorList>
            <person name="Panda A."/>
            <person name="Nagaraj S."/>
            <person name="Zhao X."/>
            <person name="Tettelin H."/>
            <person name="Detolla L.J."/>
        </authorList>
    </citation>
    <scope>NUCLEOTIDE SEQUENCE [LARGE SCALE GENOMIC DNA]</scope>
    <source>
        <strain evidence="7 8">11-3469</strain>
    </source>
</reference>
<keyword evidence="2 5" id="KW-0812">Transmembrane</keyword>
<evidence type="ECO:0000313" key="8">
    <source>
        <dbReference type="Proteomes" id="UP000188532"/>
    </source>
</evidence>
<dbReference type="InterPro" id="IPR029020">
    <property type="entry name" value="Ammonium/urea_transptr"/>
</dbReference>
<evidence type="ECO:0000313" key="7">
    <source>
        <dbReference type="EMBL" id="OOK71201.1"/>
    </source>
</evidence>
<gene>
    <name evidence="7" type="ORF">BZL29_5594</name>
</gene>
<keyword evidence="3 5" id="KW-1133">Transmembrane helix</keyword>
<name>A0A1V3WY75_MYCKA</name>
<comment type="caution">
    <text evidence="7">The sequence shown here is derived from an EMBL/GenBank/DDBJ whole genome shotgun (WGS) entry which is preliminary data.</text>
</comment>
<dbReference type="Gene3D" id="1.10.3430.10">
    <property type="entry name" value="Ammonium transporter AmtB like domains"/>
    <property type="match status" value="1"/>
</dbReference>
<dbReference type="PANTHER" id="PTHR11730:SF89">
    <property type="entry name" value="AMMONIUM TRANSPORTER SLL0108-RELATED"/>
    <property type="match status" value="1"/>
</dbReference>
<dbReference type="GO" id="GO:0008519">
    <property type="term" value="F:ammonium channel activity"/>
    <property type="evidence" value="ECO:0007669"/>
    <property type="project" value="InterPro"/>
</dbReference>
<dbReference type="AlphaFoldDB" id="A0A1V3WY75"/>
<accession>A0A1V3WY75</accession>
<comment type="subcellular location">
    <subcellularLocation>
        <location evidence="1">Membrane</location>
        <topology evidence="1">Multi-pass membrane protein</topology>
    </subcellularLocation>
</comment>
<evidence type="ECO:0000259" key="6">
    <source>
        <dbReference type="Pfam" id="PF00909"/>
    </source>
</evidence>
<evidence type="ECO:0000256" key="3">
    <source>
        <dbReference type="ARBA" id="ARBA00022989"/>
    </source>
</evidence>
<dbReference type="SUPFAM" id="SSF111352">
    <property type="entry name" value="Ammonium transporter"/>
    <property type="match status" value="1"/>
</dbReference>
<dbReference type="EMBL" id="MVBN01000006">
    <property type="protein sequence ID" value="OOK71201.1"/>
    <property type="molecule type" value="Genomic_DNA"/>
</dbReference>
<evidence type="ECO:0000256" key="4">
    <source>
        <dbReference type="ARBA" id="ARBA00023136"/>
    </source>
</evidence>
<evidence type="ECO:0000256" key="5">
    <source>
        <dbReference type="SAM" id="Phobius"/>
    </source>
</evidence>
<proteinExistence type="predicted"/>
<sequence>MVGVLLIGLLATAVMTQGPKGLFYGGGLGQLGKQALAMVVVALYAFAVSYVLALLIERSMGFRLSREDEVSGVDLTQHAETAYPEGVYGHQAPGARRWAAGLARGRTRTTTPEPRLRYRGRRAFR</sequence>